<comment type="cofactor">
    <cofactor evidence="1">
        <name>Mg(2+)</name>
        <dbReference type="ChEBI" id="CHEBI:18420"/>
    </cofactor>
</comment>
<evidence type="ECO:0000256" key="9">
    <source>
        <dbReference type="ARBA" id="ARBA00031547"/>
    </source>
</evidence>
<evidence type="ECO:0000256" key="6">
    <source>
        <dbReference type="ARBA" id="ARBA00022741"/>
    </source>
</evidence>
<keyword evidence="6" id="KW-0547">Nucleotide-binding</keyword>
<comment type="similarity">
    <text evidence="2">Belongs to the SELO family.</text>
</comment>
<dbReference type="PANTHER" id="PTHR32057">
    <property type="entry name" value="PROTEIN ADENYLYLTRANSFERASE SELO, MITOCHONDRIAL"/>
    <property type="match status" value="1"/>
</dbReference>
<evidence type="ECO:0000256" key="5">
    <source>
        <dbReference type="ARBA" id="ARBA00022723"/>
    </source>
</evidence>
<organism evidence="11">
    <name type="scientific">Heterosigma akashiwo</name>
    <name type="common">Chromophytic alga</name>
    <name type="synonym">Heterosigma carterae</name>
    <dbReference type="NCBI Taxonomy" id="2829"/>
    <lineage>
        <taxon>Eukaryota</taxon>
        <taxon>Sar</taxon>
        <taxon>Stramenopiles</taxon>
        <taxon>Ochrophyta</taxon>
        <taxon>Raphidophyceae</taxon>
        <taxon>Chattonellales</taxon>
        <taxon>Chattonellaceae</taxon>
        <taxon>Heterosigma</taxon>
    </lineage>
</organism>
<accession>A0A7S3URY2</accession>
<feature type="region of interest" description="Disordered" evidence="10">
    <location>
        <begin position="38"/>
        <end position="61"/>
    </location>
</feature>
<protein>
    <recommendedName>
        <fullName evidence="9">Selenoprotein O</fullName>
    </recommendedName>
</protein>
<dbReference type="EMBL" id="HBIU01005442">
    <property type="protein sequence ID" value="CAE0623421.1"/>
    <property type="molecule type" value="Transcribed_RNA"/>
</dbReference>
<dbReference type="InterPro" id="IPR003846">
    <property type="entry name" value="SelO"/>
</dbReference>
<evidence type="ECO:0000256" key="3">
    <source>
        <dbReference type="ARBA" id="ARBA00022679"/>
    </source>
</evidence>
<evidence type="ECO:0000256" key="7">
    <source>
        <dbReference type="ARBA" id="ARBA00022840"/>
    </source>
</evidence>
<keyword evidence="3" id="KW-0808">Transferase</keyword>
<dbReference type="GO" id="GO:0046872">
    <property type="term" value="F:metal ion binding"/>
    <property type="evidence" value="ECO:0007669"/>
    <property type="project" value="UniProtKB-KW"/>
</dbReference>
<dbReference type="Pfam" id="PF02696">
    <property type="entry name" value="SelO"/>
    <property type="match status" value="2"/>
</dbReference>
<reference evidence="11" key="1">
    <citation type="submission" date="2021-01" db="EMBL/GenBank/DDBJ databases">
        <authorList>
            <person name="Corre E."/>
            <person name="Pelletier E."/>
            <person name="Niang G."/>
            <person name="Scheremetjew M."/>
            <person name="Finn R."/>
            <person name="Kale V."/>
            <person name="Holt S."/>
            <person name="Cochrane G."/>
            <person name="Meng A."/>
            <person name="Brown T."/>
            <person name="Cohen L."/>
        </authorList>
    </citation>
    <scope>NUCLEOTIDE SEQUENCE</scope>
    <source>
        <strain evidence="11">CCMP3107</strain>
    </source>
</reference>
<name>A0A7S3URY2_HETAK</name>
<keyword evidence="7" id="KW-0067">ATP-binding</keyword>
<dbReference type="GO" id="GO:0005524">
    <property type="term" value="F:ATP binding"/>
    <property type="evidence" value="ECO:0007669"/>
    <property type="project" value="UniProtKB-KW"/>
</dbReference>
<evidence type="ECO:0000256" key="2">
    <source>
        <dbReference type="ARBA" id="ARBA00009747"/>
    </source>
</evidence>
<sequence length="669" mass="72636">MKKNTIENSAFAPSSSMAEVKMSAEKLATLQPLTKNWDHSWVRQLSPESNPPKGDNRRSRPVRDGHYVEVEPSPLKNPRLVAHSPEMARSLGLDETVVQSEDFARFFSGDMAVAGDAAPKTWATPYALAIMGNRMTSNCPFGTGDGYGDGRAISVGEVLVPAEAAGGAAGAAPQRWELQLKGGGRTPFCRGADGRAVLRSSIREFLASEAMHHLGVETTRALSLVVSEGGDVSRRPWYAEALGGPSRALPDMDDPRLAGYSLEQRRQILDQLRNSKRDPDVMVEEPNAITCRVAPSFLRVGHLDLHARRAARAAGGTANAYARGTAEFAALEQLVWHAGFREFPAAAAPLLEAGDLPGAVRAVLRGSAEGIAAMVAGWLRVGFAQGNFNCDNCLVAGRTMDYGPFGWMDRYEPLFAKWTGSGEHFGFLNQPTAGLANFITLLQSLGPMLDDYQQEFDELAEHAKGLFEQKVDEVWRAKLGFAPGEEARAAALWEQLEPLLRSERADWTLFWRQLTAVAAAFPDPACADYADMTKVLLNEAEVAAGRPGASPFYKPAGEVDAGAWHRWLQAWREAHAEAAAARGGGGSSDGEEGFAVAEVMRRANPKYVLREWMLVECYTRAAAGDEGMVHELLGLVRSPYEEGTAEQHARYYRRAPEEALTAGGTAFMS</sequence>
<dbReference type="AlphaFoldDB" id="A0A7S3URY2"/>
<keyword evidence="8" id="KW-0460">Magnesium</keyword>
<evidence type="ECO:0000256" key="1">
    <source>
        <dbReference type="ARBA" id="ARBA00001946"/>
    </source>
</evidence>
<evidence type="ECO:0000313" key="11">
    <source>
        <dbReference type="EMBL" id="CAE0623421.1"/>
    </source>
</evidence>
<keyword evidence="4" id="KW-0548">Nucleotidyltransferase</keyword>
<feature type="compositionally biased region" description="Polar residues" evidence="10">
    <location>
        <begin position="1"/>
        <end position="17"/>
    </location>
</feature>
<proteinExistence type="inferred from homology"/>
<evidence type="ECO:0000256" key="8">
    <source>
        <dbReference type="ARBA" id="ARBA00022842"/>
    </source>
</evidence>
<dbReference type="GO" id="GO:0005739">
    <property type="term" value="C:mitochondrion"/>
    <property type="evidence" value="ECO:0007669"/>
    <property type="project" value="TreeGrafter"/>
</dbReference>
<gene>
    <name evidence="11" type="ORF">HAKA00212_LOCUS2087</name>
</gene>
<keyword evidence="5" id="KW-0479">Metal-binding</keyword>
<dbReference type="PANTHER" id="PTHR32057:SF14">
    <property type="entry name" value="PROTEIN ADENYLYLTRANSFERASE SELO, MITOCHONDRIAL"/>
    <property type="match status" value="1"/>
</dbReference>
<feature type="region of interest" description="Disordered" evidence="10">
    <location>
        <begin position="1"/>
        <end position="21"/>
    </location>
</feature>
<evidence type="ECO:0000256" key="4">
    <source>
        <dbReference type="ARBA" id="ARBA00022695"/>
    </source>
</evidence>
<dbReference type="GO" id="GO:0070733">
    <property type="term" value="F:AMPylase activity"/>
    <property type="evidence" value="ECO:0007669"/>
    <property type="project" value="TreeGrafter"/>
</dbReference>
<evidence type="ECO:0000256" key="10">
    <source>
        <dbReference type="SAM" id="MobiDB-lite"/>
    </source>
</evidence>